<gene>
    <name evidence="1" type="ORF">HW566_02705</name>
</gene>
<dbReference type="AlphaFoldDB" id="A0A7D5EVJ2"/>
<sequence length="114" mass="12533">MPFRSRETLEQWIAEFTRTHSGGDLIKVAIQDSSDGEDGGLVIVPLRNASTTIYARPPIPGDPQWRVVFEPQPDEIALSHDEVYALTAELNTAADLCAFFEAKGVDHRETAPPA</sequence>
<evidence type="ECO:0000313" key="2">
    <source>
        <dbReference type="Proteomes" id="UP000509638"/>
    </source>
</evidence>
<accession>A0A7D5EVJ2</accession>
<dbReference type="EMBL" id="CP058316">
    <property type="protein sequence ID" value="QLD10786.1"/>
    <property type="molecule type" value="Genomic_DNA"/>
</dbReference>
<dbReference type="RefSeq" id="WP_178010190.1">
    <property type="nucleotide sequence ID" value="NZ_CP058316.1"/>
</dbReference>
<dbReference type="Proteomes" id="UP000509638">
    <property type="component" value="Chromosome"/>
</dbReference>
<proteinExistence type="predicted"/>
<protein>
    <submittedName>
        <fullName evidence="1">Uncharacterized protein</fullName>
    </submittedName>
</protein>
<evidence type="ECO:0000313" key="1">
    <source>
        <dbReference type="EMBL" id="QLD10786.1"/>
    </source>
</evidence>
<organism evidence="1 2">
    <name type="scientific">Microbacterium oleivorans</name>
    <dbReference type="NCBI Taxonomy" id="273677"/>
    <lineage>
        <taxon>Bacteria</taxon>
        <taxon>Bacillati</taxon>
        <taxon>Actinomycetota</taxon>
        <taxon>Actinomycetes</taxon>
        <taxon>Micrococcales</taxon>
        <taxon>Microbacteriaceae</taxon>
        <taxon>Microbacterium</taxon>
    </lineage>
</organism>
<name>A0A7D5EVJ2_9MICO</name>
<reference evidence="1 2" key="1">
    <citation type="submission" date="2020-06" db="EMBL/GenBank/DDBJ databases">
        <authorList>
            <person name="Jo H."/>
        </authorList>
    </citation>
    <scope>NUCLEOTIDE SEQUENCE [LARGE SCALE GENOMIC DNA]</scope>
    <source>
        <strain evidence="1 2">I46</strain>
    </source>
</reference>